<organism evidence="2 3">
    <name type="scientific">Pleurodeles waltl</name>
    <name type="common">Iberian ribbed newt</name>
    <dbReference type="NCBI Taxonomy" id="8319"/>
    <lineage>
        <taxon>Eukaryota</taxon>
        <taxon>Metazoa</taxon>
        <taxon>Chordata</taxon>
        <taxon>Craniata</taxon>
        <taxon>Vertebrata</taxon>
        <taxon>Euteleostomi</taxon>
        <taxon>Amphibia</taxon>
        <taxon>Batrachia</taxon>
        <taxon>Caudata</taxon>
        <taxon>Salamandroidea</taxon>
        <taxon>Salamandridae</taxon>
        <taxon>Pleurodelinae</taxon>
        <taxon>Pleurodeles</taxon>
    </lineage>
</organism>
<reference evidence="2" key="1">
    <citation type="journal article" date="2022" name="bioRxiv">
        <title>Sequencing and chromosome-scale assembly of the giantPleurodeles waltlgenome.</title>
        <authorList>
            <person name="Brown T."/>
            <person name="Elewa A."/>
            <person name="Iarovenko S."/>
            <person name="Subramanian E."/>
            <person name="Araus A.J."/>
            <person name="Petzold A."/>
            <person name="Susuki M."/>
            <person name="Suzuki K.-i.T."/>
            <person name="Hayashi T."/>
            <person name="Toyoda A."/>
            <person name="Oliveira C."/>
            <person name="Osipova E."/>
            <person name="Leigh N.D."/>
            <person name="Simon A."/>
            <person name="Yun M.H."/>
        </authorList>
    </citation>
    <scope>NUCLEOTIDE SEQUENCE</scope>
    <source>
        <strain evidence="2">20211129_DDA</strain>
        <tissue evidence="2">Liver</tissue>
    </source>
</reference>
<dbReference type="EMBL" id="JANPWB010000012">
    <property type="protein sequence ID" value="KAJ1117834.1"/>
    <property type="molecule type" value="Genomic_DNA"/>
</dbReference>
<keyword evidence="3" id="KW-1185">Reference proteome</keyword>
<evidence type="ECO:0000313" key="2">
    <source>
        <dbReference type="EMBL" id="KAJ1117834.1"/>
    </source>
</evidence>
<feature type="region of interest" description="Disordered" evidence="1">
    <location>
        <begin position="22"/>
        <end position="60"/>
    </location>
</feature>
<evidence type="ECO:0000256" key="1">
    <source>
        <dbReference type="SAM" id="MobiDB-lite"/>
    </source>
</evidence>
<sequence length="245" mass="25595">MMVFNSGLVVVPASIPRGIRSLPGARPVNRGPSVRPPPVTIHLPPMQSPRLREREDSPRPAMSLGPIVAPRGYTTAACCPQRPSSGHGLGGAFCEDYVACTASPALPVCSTALKLAGQHSGIGTPSLSLCCMCIKYGGPAPFLACGCSPGSSIITLPPHRLSSASRALNVHGGAMPAGVLSCNRRRPWSLRATAIRGVCWLPQVLCWYFGCLAAGSPGVPTLTEVPHRPALPRTRSGILKLSEPQ</sequence>
<proteinExistence type="predicted"/>
<name>A0AAV7NS33_PLEWA</name>
<comment type="caution">
    <text evidence="2">The sequence shown here is derived from an EMBL/GenBank/DDBJ whole genome shotgun (WGS) entry which is preliminary data.</text>
</comment>
<dbReference type="AlphaFoldDB" id="A0AAV7NS33"/>
<protein>
    <submittedName>
        <fullName evidence="2">Uncharacterized protein</fullName>
    </submittedName>
</protein>
<dbReference type="Proteomes" id="UP001066276">
    <property type="component" value="Chromosome 8"/>
</dbReference>
<gene>
    <name evidence="2" type="ORF">NDU88_006030</name>
</gene>
<evidence type="ECO:0000313" key="3">
    <source>
        <dbReference type="Proteomes" id="UP001066276"/>
    </source>
</evidence>
<accession>A0AAV7NS33</accession>